<dbReference type="PANTHER" id="PTHR45648:SF22">
    <property type="entry name" value="GDSL LIPASE_ACYLHYDROLASE FAMILY PROTEIN (AFU_ORTHOLOGUE AFUA_4G14700)"/>
    <property type="match status" value="1"/>
</dbReference>
<dbReference type="Pfam" id="PF00657">
    <property type="entry name" value="Lipase_GDSL"/>
    <property type="match status" value="1"/>
</dbReference>
<dbReference type="CDD" id="cd01846">
    <property type="entry name" value="fatty_acyltransferase_like"/>
    <property type="match status" value="1"/>
</dbReference>
<comment type="caution">
    <text evidence="3">The sequence shown here is derived from an EMBL/GenBank/DDBJ whole genome shotgun (WGS) entry which is preliminary data.</text>
</comment>
<sequence length="387" mass="43644">MRSLLLSFVLLIALAQSARIPKHKNSVWNVENFKSLIAFGDSYTDENRLFYFIINNGSAPPPGTLLPESFNTAGGGRTWPRYVVQYTGDTVNGEWMPQMMLYNYAVGGAVCSNEITPRYVTTFNANFQFPSVLEYEVPTFLADKASVRINTTEPYFNPALTASNSVYSLWIGTNDLGVGAFLTNNQIRGKVLSDYTSCVYTVLDRLYTSGARNFVLFNNAPLQLAPLYANDTLNGTGPGQYWPNKPENHTQIAETMHEYTTSTNTIFRYQTPFEAMIARRYPGANFANFDVWQLMSEIYHNPTEYLNGTQPANVSGWENHCQIDRTGCVLEYNGTSSDSFLWYDELHKSEQADRIIARNFVDVLNGASQYATYWSGHDGYAKSGRYQ</sequence>
<evidence type="ECO:0000256" key="1">
    <source>
        <dbReference type="ARBA" id="ARBA00022801"/>
    </source>
</evidence>
<keyword evidence="1" id="KW-0378">Hydrolase</keyword>
<dbReference type="InterPro" id="IPR001087">
    <property type="entry name" value="GDSL"/>
</dbReference>
<reference evidence="3" key="1">
    <citation type="submission" date="2022-10" db="EMBL/GenBank/DDBJ databases">
        <title>Culturing micro-colonial fungi from biological soil crusts in the Mojave desert and describing Neophaeococcomyces mojavensis, and introducing the new genera and species Taxawa tesnikishii.</title>
        <authorList>
            <person name="Kurbessoian T."/>
            <person name="Stajich J.E."/>
        </authorList>
    </citation>
    <scope>NUCLEOTIDE SEQUENCE</scope>
    <source>
        <strain evidence="3">TK_1</strain>
    </source>
</reference>
<dbReference type="EMBL" id="JAPDRL010000023">
    <property type="protein sequence ID" value="KAJ9665944.1"/>
    <property type="molecule type" value="Genomic_DNA"/>
</dbReference>
<keyword evidence="4" id="KW-1185">Reference proteome</keyword>
<evidence type="ECO:0008006" key="5">
    <source>
        <dbReference type="Google" id="ProtNLM"/>
    </source>
</evidence>
<feature type="signal peptide" evidence="2">
    <location>
        <begin position="1"/>
        <end position="17"/>
    </location>
</feature>
<accession>A0ABQ9NXB4</accession>
<evidence type="ECO:0000313" key="4">
    <source>
        <dbReference type="Proteomes" id="UP001172684"/>
    </source>
</evidence>
<evidence type="ECO:0000313" key="3">
    <source>
        <dbReference type="EMBL" id="KAJ9665944.1"/>
    </source>
</evidence>
<dbReference type="PANTHER" id="PTHR45648">
    <property type="entry name" value="GDSL LIPASE/ACYLHYDROLASE FAMILY PROTEIN (AFU_ORTHOLOGUE AFUA_4G14700)"/>
    <property type="match status" value="1"/>
</dbReference>
<protein>
    <recommendedName>
        <fullName evidence="5">Carbohydrate esterase family 16 protein</fullName>
    </recommendedName>
</protein>
<dbReference type="InterPro" id="IPR051058">
    <property type="entry name" value="GDSL_Est/Lipase"/>
</dbReference>
<feature type="chain" id="PRO_5046538555" description="Carbohydrate esterase family 16 protein" evidence="2">
    <location>
        <begin position="18"/>
        <end position="387"/>
    </location>
</feature>
<keyword evidence="2" id="KW-0732">Signal</keyword>
<name>A0ABQ9NXB4_9PEZI</name>
<proteinExistence type="predicted"/>
<dbReference type="InterPro" id="IPR036514">
    <property type="entry name" value="SGNH_hydro_sf"/>
</dbReference>
<gene>
    <name evidence="3" type="ORF">H2201_003855</name>
</gene>
<dbReference type="Proteomes" id="UP001172684">
    <property type="component" value="Unassembled WGS sequence"/>
</dbReference>
<evidence type="ECO:0000256" key="2">
    <source>
        <dbReference type="SAM" id="SignalP"/>
    </source>
</evidence>
<dbReference type="SUPFAM" id="SSF52266">
    <property type="entry name" value="SGNH hydrolase"/>
    <property type="match status" value="1"/>
</dbReference>
<organism evidence="3 4">
    <name type="scientific">Coniosporium apollinis</name>
    <dbReference type="NCBI Taxonomy" id="61459"/>
    <lineage>
        <taxon>Eukaryota</taxon>
        <taxon>Fungi</taxon>
        <taxon>Dikarya</taxon>
        <taxon>Ascomycota</taxon>
        <taxon>Pezizomycotina</taxon>
        <taxon>Dothideomycetes</taxon>
        <taxon>Dothideomycetes incertae sedis</taxon>
        <taxon>Coniosporium</taxon>
    </lineage>
</organism>
<dbReference type="Gene3D" id="3.40.50.1110">
    <property type="entry name" value="SGNH hydrolase"/>
    <property type="match status" value="1"/>
</dbReference>